<organism evidence="13 14">
    <name type="scientific">Circinella minor</name>
    <dbReference type="NCBI Taxonomy" id="1195481"/>
    <lineage>
        <taxon>Eukaryota</taxon>
        <taxon>Fungi</taxon>
        <taxon>Fungi incertae sedis</taxon>
        <taxon>Mucoromycota</taxon>
        <taxon>Mucoromycotina</taxon>
        <taxon>Mucoromycetes</taxon>
        <taxon>Mucorales</taxon>
        <taxon>Lichtheimiaceae</taxon>
        <taxon>Circinella</taxon>
    </lineage>
</organism>
<dbReference type="Pfam" id="PF00271">
    <property type="entry name" value="Helicase_C"/>
    <property type="match status" value="1"/>
</dbReference>
<dbReference type="FunFam" id="3.40.50.300:FF:000594">
    <property type="entry name" value="Pre-mRNA-splicing factor ATP-dependent RNA helicase"/>
    <property type="match status" value="1"/>
</dbReference>
<comment type="catalytic activity">
    <reaction evidence="8">
        <text>ATP + H2O = ADP + phosphate + H(+)</text>
        <dbReference type="Rhea" id="RHEA:13065"/>
        <dbReference type="ChEBI" id="CHEBI:15377"/>
        <dbReference type="ChEBI" id="CHEBI:15378"/>
        <dbReference type="ChEBI" id="CHEBI:30616"/>
        <dbReference type="ChEBI" id="CHEBI:43474"/>
        <dbReference type="ChEBI" id="CHEBI:456216"/>
        <dbReference type="EC" id="3.6.4.13"/>
    </reaction>
</comment>
<dbReference type="Gene3D" id="1.20.120.1080">
    <property type="match status" value="1"/>
</dbReference>
<feature type="domain" description="Helicase C-terminal" evidence="12">
    <location>
        <begin position="610"/>
        <end position="786"/>
    </location>
</feature>
<evidence type="ECO:0000256" key="4">
    <source>
        <dbReference type="ARBA" id="ARBA00022801"/>
    </source>
</evidence>
<evidence type="ECO:0000256" key="2">
    <source>
        <dbReference type="ARBA" id="ARBA00022664"/>
    </source>
</evidence>
<keyword evidence="5" id="KW-0347">Helicase</keyword>
<dbReference type="PROSITE" id="PS51194">
    <property type="entry name" value="HELICASE_CTER"/>
    <property type="match status" value="1"/>
</dbReference>
<dbReference type="FunFam" id="1.20.120.1080:FF:000001">
    <property type="entry name" value="Pre-mRNA-splicing factor ATP-dependent RNA helicase"/>
    <property type="match status" value="1"/>
</dbReference>
<dbReference type="InterPro" id="IPR014001">
    <property type="entry name" value="Helicase_ATP-bd"/>
</dbReference>
<dbReference type="InterPro" id="IPR011545">
    <property type="entry name" value="DEAD/DEAH_box_helicase_dom"/>
</dbReference>
<dbReference type="GO" id="GO:0008380">
    <property type="term" value="P:RNA splicing"/>
    <property type="evidence" value="ECO:0007669"/>
    <property type="project" value="UniProtKB-KW"/>
</dbReference>
<evidence type="ECO:0000256" key="8">
    <source>
        <dbReference type="ARBA" id="ARBA00047984"/>
    </source>
</evidence>
<evidence type="ECO:0000259" key="11">
    <source>
        <dbReference type="PROSITE" id="PS51192"/>
    </source>
</evidence>
<dbReference type="Pfam" id="PF04408">
    <property type="entry name" value="WHD_HA2"/>
    <property type="match status" value="1"/>
</dbReference>
<dbReference type="InterPro" id="IPR027417">
    <property type="entry name" value="P-loop_NTPase"/>
</dbReference>
<evidence type="ECO:0000256" key="7">
    <source>
        <dbReference type="ARBA" id="ARBA00023187"/>
    </source>
</evidence>
<gene>
    <name evidence="13" type="ORF">INT45_013133</name>
</gene>
<comment type="caution">
    <text evidence="13">The sequence shown here is derived from an EMBL/GenBank/DDBJ whole genome shotgun (WGS) entry which is preliminary data.</text>
</comment>
<feature type="coiled-coil region" evidence="9">
    <location>
        <begin position="383"/>
        <end position="410"/>
    </location>
</feature>
<protein>
    <recommendedName>
        <fullName evidence="1">RNA helicase</fullName>
        <ecNumber evidence="1">3.6.4.13</ecNumber>
    </recommendedName>
</protein>
<keyword evidence="6" id="KW-0067">ATP-binding</keyword>
<dbReference type="InterPro" id="IPR002464">
    <property type="entry name" value="DNA/RNA_helicase_DEAH_CS"/>
</dbReference>
<keyword evidence="9" id="KW-0175">Coiled coil</keyword>
<keyword evidence="4" id="KW-0378">Hydrolase</keyword>
<dbReference type="Pfam" id="PF00270">
    <property type="entry name" value="DEAD"/>
    <property type="match status" value="1"/>
</dbReference>
<reference evidence="13 14" key="1">
    <citation type="submission" date="2020-12" db="EMBL/GenBank/DDBJ databases">
        <title>Metabolic potential, ecology and presence of endohyphal bacteria is reflected in genomic diversity of Mucoromycotina.</title>
        <authorList>
            <person name="Muszewska A."/>
            <person name="Okrasinska A."/>
            <person name="Steczkiewicz K."/>
            <person name="Drgas O."/>
            <person name="Orlowska M."/>
            <person name="Perlinska-Lenart U."/>
            <person name="Aleksandrzak-Piekarczyk T."/>
            <person name="Szatraj K."/>
            <person name="Zielenkiewicz U."/>
            <person name="Pilsyk S."/>
            <person name="Malc E."/>
            <person name="Mieczkowski P."/>
            <person name="Kruszewska J.S."/>
            <person name="Biernat P."/>
            <person name="Pawlowska J."/>
        </authorList>
    </citation>
    <scope>NUCLEOTIDE SEQUENCE [LARGE SCALE GENOMIC DNA]</scope>
    <source>
        <strain evidence="13 14">CBS 142.35</strain>
    </source>
</reference>
<dbReference type="FunFam" id="3.40.50.300:FF:000007">
    <property type="entry name" value="Pre-mRNA-splicing factor ATP-dependent RNA helicase"/>
    <property type="match status" value="1"/>
</dbReference>
<proteinExistence type="predicted"/>
<feature type="compositionally biased region" description="Basic residues" evidence="10">
    <location>
        <begin position="122"/>
        <end position="134"/>
    </location>
</feature>
<feature type="compositionally biased region" description="Low complexity" evidence="10">
    <location>
        <begin position="68"/>
        <end position="82"/>
    </location>
</feature>
<dbReference type="EMBL" id="JAEPRB010000075">
    <property type="protein sequence ID" value="KAG2222769.1"/>
    <property type="molecule type" value="Genomic_DNA"/>
</dbReference>
<dbReference type="Gene3D" id="3.40.50.300">
    <property type="entry name" value="P-loop containing nucleotide triphosphate hydrolases"/>
    <property type="match status" value="2"/>
</dbReference>
<dbReference type="GO" id="GO:0003723">
    <property type="term" value="F:RNA binding"/>
    <property type="evidence" value="ECO:0007669"/>
    <property type="project" value="TreeGrafter"/>
</dbReference>
<dbReference type="PROSITE" id="PS51192">
    <property type="entry name" value="HELICASE_ATP_BIND_1"/>
    <property type="match status" value="1"/>
</dbReference>
<sequence length="1053" mass="120452">MDLNTWVSDNAMKLFGMSEKTMVDFIIATAGKSSSPDALYSSLQNAGAPSDDAARRFAVELYGRVPHKQSSSAKAAAAQAAKAQRKKEEKEAAKLRKANASFQTLMEEPTPEPTENKEERRLRKMEKKLRKKQKKDKEESSAWMSDDDTEIKTTSRDRKRKKEETDSAEDQEDLDEKEEERLRDIAERDALASRIKEKDKEKTKKMVEDRSSKEGSEARKRRNLGDDKDARKSVLPSIREKSRQQYLKLREQQKLELLRKQVQDEEFLFKDQELTEREKQDYEYNKQVLALAEARLKIDTKEDAYMMPEDYITEKGKIDKKKKESALYKRYEEEDQFVSEQDQWEQLQIQKSARKRDAEEEEEYDLVFDDDQKIDFVMAAKLNEEAEGKDAELMDRIDEAERRAKSIEETRKSLPIYQYRDELIQAINDFQVLIIVGETGSGKTTQLPQYLYEAGYTKDGMKIGCTQPRRVAAMSVAARVAEEMGVHLGGEVGYSIRFEDCTTDKTTVKYMTDGMLLREFMTEPDLASYSCMIIDEAHERTLSTDILFGLIKDIARFRPDLKLLISSATMNAQKFSEFFDDAPIFNIPGRPYPVEIYYTKAPEANYLRAAITQVLTIHVTQGRGDILVFLTGQDEIEAAQEGLTQACKALGSKIAELIICPIYANLPSEMQSRIFEPTPEGARKVILATNIAETSITVDGVAFVIDPGYGKQKSFNPRTGMEALTVTPCSRASATQRAGRAGRTGPGKCFRLYTQWAFYNEMDENTQPEIQRVNLSNVILLLKSLGVNDLLNFDFLDPPQEDTVIRACSQLYALGAFNDQGQLTKLGRRMAEFPMDPTLSKAIVASEKYGCTEEVVSICAMLSEQSSLLYRPKDKKLLADTAHQNLIALGGDHLTLLNIWNQWVETDYSIQWCYENFIQHRTLERVRNVRDQLVQLLDRVEVPLVSNPNPADIIPIQKAITSGFFFNGARLNKSGESYRTIKQNQTVHIHPSSSMLEKKPRWVVYFELVLTSKEYMRQVMEIQPNWLIEVAPHYYSQADLDNLDDQKKMPKKQ</sequence>
<evidence type="ECO:0000256" key="1">
    <source>
        <dbReference type="ARBA" id="ARBA00012552"/>
    </source>
</evidence>
<evidence type="ECO:0000259" key="12">
    <source>
        <dbReference type="PROSITE" id="PS51194"/>
    </source>
</evidence>
<keyword evidence="2" id="KW-0507">mRNA processing</keyword>
<dbReference type="InterPro" id="IPR001650">
    <property type="entry name" value="Helicase_C-like"/>
</dbReference>
<dbReference type="SUPFAM" id="SSF52540">
    <property type="entry name" value="P-loop containing nucleoside triphosphate hydrolases"/>
    <property type="match status" value="1"/>
</dbReference>
<evidence type="ECO:0000256" key="6">
    <source>
        <dbReference type="ARBA" id="ARBA00022840"/>
    </source>
</evidence>
<dbReference type="GO" id="GO:0003724">
    <property type="term" value="F:RNA helicase activity"/>
    <property type="evidence" value="ECO:0007669"/>
    <property type="project" value="UniProtKB-EC"/>
</dbReference>
<dbReference type="CDD" id="cd18791">
    <property type="entry name" value="SF2_C_RHA"/>
    <property type="match status" value="1"/>
</dbReference>
<feature type="compositionally biased region" description="Acidic residues" evidence="10">
    <location>
        <begin position="166"/>
        <end position="178"/>
    </location>
</feature>
<dbReference type="GO" id="GO:0005684">
    <property type="term" value="C:U2-type spliceosomal complex"/>
    <property type="evidence" value="ECO:0007669"/>
    <property type="project" value="UniProtKB-ARBA"/>
</dbReference>
<dbReference type="EC" id="3.6.4.13" evidence="1"/>
<feature type="region of interest" description="Disordered" evidence="10">
    <location>
        <begin position="64"/>
        <end position="244"/>
    </location>
</feature>
<dbReference type="InterPro" id="IPR011709">
    <property type="entry name" value="DEAD-box_helicase_OB_fold"/>
</dbReference>
<feature type="compositionally biased region" description="Basic and acidic residues" evidence="10">
    <location>
        <begin position="179"/>
        <end position="244"/>
    </location>
</feature>
<dbReference type="SMART" id="SM00490">
    <property type="entry name" value="HELICc"/>
    <property type="match status" value="1"/>
</dbReference>
<dbReference type="Pfam" id="PF21010">
    <property type="entry name" value="HA2_C"/>
    <property type="match status" value="1"/>
</dbReference>
<dbReference type="GO" id="GO:0005524">
    <property type="term" value="F:ATP binding"/>
    <property type="evidence" value="ECO:0007669"/>
    <property type="project" value="UniProtKB-KW"/>
</dbReference>
<evidence type="ECO:0000313" key="14">
    <source>
        <dbReference type="Proteomes" id="UP000646827"/>
    </source>
</evidence>
<dbReference type="OrthoDB" id="10253254at2759"/>
<keyword evidence="3" id="KW-0547">Nucleotide-binding</keyword>
<dbReference type="SMART" id="SM00487">
    <property type="entry name" value="DEXDc"/>
    <property type="match status" value="1"/>
</dbReference>
<dbReference type="Proteomes" id="UP000646827">
    <property type="component" value="Unassembled WGS sequence"/>
</dbReference>
<evidence type="ECO:0000256" key="9">
    <source>
        <dbReference type="SAM" id="Coils"/>
    </source>
</evidence>
<dbReference type="PANTHER" id="PTHR18934">
    <property type="entry name" value="ATP-DEPENDENT RNA HELICASE"/>
    <property type="match status" value="1"/>
</dbReference>
<keyword evidence="7" id="KW-0508">mRNA splicing</keyword>
<dbReference type="InterPro" id="IPR048333">
    <property type="entry name" value="HA2_WH"/>
</dbReference>
<dbReference type="SMART" id="SM00847">
    <property type="entry name" value="HA2"/>
    <property type="match status" value="1"/>
</dbReference>
<accession>A0A8H7S4U7</accession>
<dbReference type="GO" id="GO:0071013">
    <property type="term" value="C:catalytic step 2 spliceosome"/>
    <property type="evidence" value="ECO:0007669"/>
    <property type="project" value="TreeGrafter"/>
</dbReference>
<evidence type="ECO:0000256" key="5">
    <source>
        <dbReference type="ARBA" id="ARBA00022806"/>
    </source>
</evidence>
<evidence type="ECO:0000256" key="10">
    <source>
        <dbReference type="SAM" id="MobiDB-lite"/>
    </source>
</evidence>
<dbReference type="InterPro" id="IPR007502">
    <property type="entry name" value="Helicase-assoc_dom"/>
</dbReference>
<evidence type="ECO:0000313" key="13">
    <source>
        <dbReference type="EMBL" id="KAG2222769.1"/>
    </source>
</evidence>
<name>A0A8H7S4U7_9FUNG</name>
<evidence type="ECO:0000256" key="3">
    <source>
        <dbReference type="ARBA" id="ARBA00022741"/>
    </source>
</evidence>
<feature type="domain" description="Helicase ATP-binding" evidence="11">
    <location>
        <begin position="424"/>
        <end position="588"/>
    </location>
</feature>
<dbReference type="GO" id="GO:0006397">
    <property type="term" value="P:mRNA processing"/>
    <property type="evidence" value="ECO:0007669"/>
    <property type="project" value="UniProtKB-KW"/>
</dbReference>
<dbReference type="PANTHER" id="PTHR18934:SF83">
    <property type="entry name" value="PRE-MRNA-SPLICING FACTOR ATP-DEPENDENT RNA HELICASE DHX16"/>
    <property type="match status" value="1"/>
</dbReference>
<dbReference type="Pfam" id="PF07717">
    <property type="entry name" value="OB_NTP_bind"/>
    <property type="match status" value="1"/>
</dbReference>
<dbReference type="AlphaFoldDB" id="A0A8H7S4U7"/>
<keyword evidence="14" id="KW-1185">Reference proteome</keyword>
<dbReference type="PROSITE" id="PS00690">
    <property type="entry name" value="DEAH_ATP_HELICASE"/>
    <property type="match status" value="1"/>
</dbReference>
<dbReference type="GO" id="GO:0016787">
    <property type="term" value="F:hydrolase activity"/>
    <property type="evidence" value="ECO:0007669"/>
    <property type="project" value="UniProtKB-KW"/>
</dbReference>